<evidence type="ECO:0000259" key="7">
    <source>
        <dbReference type="PROSITE" id="PS50850"/>
    </source>
</evidence>
<feature type="domain" description="Major facilitator superfamily (MFS) profile" evidence="7">
    <location>
        <begin position="21"/>
        <end position="429"/>
    </location>
</feature>
<dbReference type="EMBL" id="QVXO01000033">
    <property type="protein sequence ID" value="RPJ89966.1"/>
    <property type="molecule type" value="Genomic_DNA"/>
</dbReference>
<feature type="transmembrane region" description="Helical" evidence="6">
    <location>
        <begin position="179"/>
        <end position="199"/>
    </location>
</feature>
<sequence>MIRNEDLAHAEQAVAGFRNRVLPLLFAGYLLNFLDRTNISYAQLQMGADLGISLAAYGFGAGLFFIGYASVCVPANLALQRFGVRRWLACMFLAWGLVSCLMAALHGEKSFYALRFLLGVTEGGFIPAVNFYIASWIPPRYRSRINSIFIMALPLAMIFGGPLAGALLKIDIGMPGWRWLFLIEGLPTMLLGLLILRYLPGTPREAHWLSDDQRQGLRAVMEHEAPARAASPSASWTHGFAVFRQPMLWGLLLILLAAYAATFALAYFLPTILKQLYGITPLEIGALLMIPNVVALVFSYVVGRSSERTGDIRWHLAIVCLAGAGGFLMLHGAATVSLAAFLAVVSIITGYTIAYYGPLNAAVQNYIGANAGPLALVTTIGSLGGFFGPTLTGAVMQASGGEWELAAQVFALATLASAGLAILCVRNRRAAPAAQAAASGT</sequence>
<dbReference type="Pfam" id="PF07690">
    <property type="entry name" value="MFS_1"/>
    <property type="match status" value="1"/>
</dbReference>
<dbReference type="InterPro" id="IPR020846">
    <property type="entry name" value="MFS_dom"/>
</dbReference>
<keyword evidence="4 6" id="KW-1133">Transmembrane helix</keyword>
<dbReference type="PANTHER" id="PTHR43791">
    <property type="entry name" value="PERMEASE-RELATED"/>
    <property type="match status" value="1"/>
</dbReference>
<dbReference type="InterPro" id="IPR036259">
    <property type="entry name" value="MFS_trans_sf"/>
</dbReference>
<feature type="transmembrane region" description="Helical" evidence="6">
    <location>
        <begin position="284"/>
        <end position="302"/>
    </location>
</feature>
<evidence type="ECO:0000313" key="9">
    <source>
        <dbReference type="Proteomes" id="UP000285324"/>
    </source>
</evidence>
<evidence type="ECO:0000256" key="5">
    <source>
        <dbReference type="ARBA" id="ARBA00023136"/>
    </source>
</evidence>
<feature type="transmembrane region" description="Helical" evidence="6">
    <location>
        <begin position="407"/>
        <end position="425"/>
    </location>
</feature>
<comment type="subcellular location">
    <subcellularLocation>
        <location evidence="1">Membrane</location>
        <topology evidence="1">Multi-pass membrane protein</topology>
    </subcellularLocation>
</comment>
<feature type="transmembrane region" description="Helical" evidence="6">
    <location>
        <begin position="314"/>
        <end position="332"/>
    </location>
</feature>
<feature type="transmembrane region" description="Helical" evidence="6">
    <location>
        <begin position="145"/>
        <end position="167"/>
    </location>
</feature>
<dbReference type="PROSITE" id="PS50850">
    <property type="entry name" value="MFS"/>
    <property type="match status" value="1"/>
</dbReference>
<organism evidence="8 9">
    <name type="scientific">Alcaligenes xylosoxydans xylosoxydans</name>
    <name type="common">Achromobacter xylosoxidans</name>
    <dbReference type="NCBI Taxonomy" id="85698"/>
    <lineage>
        <taxon>Bacteria</taxon>
        <taxon>Pseudomonadati</taxon>
        <taxon>Pseudomonadota</taxon>
        <taxon>Betaproteobacteria</taxon>
        <taxon>Burkholderiales</taxon>
        <taxon>Alcaligenaceae</taxon>
        <taxon>Achromobacter</taxon>
    </lineage>
</organism>
<dbReference type="Proteomes" id="UP000285324">
    <property type="component" value="Unassembled WGS sequence"/>
</dbReference>
<evidence type="ECO:0000313" key="8">
    <source>
        <dbReference type="EMBL" id="RPJ89966.1"/>
    </source>
</evidence>
<proteinExistence type="predicted"/>
<evidence type="ECO:0000256" key="3">
    <source>
        <dbReference type="ARBA" id="ARBA00022692"/>
    </source>
</evidence>
<dbReference type="GO" id="GO:0016020">
    <property type="term" value="C:membrane"/>
    <property type="evidence" value="ECO:0007669"/>
    <property type="project" value="UniProtKB-SubCell"/>
</dbReference>
<comment type="caution">
    <text evidence="8">The sequence shown here is derived from an EMBL/GenBank/DDBJ whole genome shotgun (WGS) entry which is preliminary data.</text>
</comment>
<name>A0A424W9I8_ALCXX</name>
<feature type="transmembrane region" description="Helical" evidence="6">
    <location>
        <begin position="54"/>
        <end position="75"/>
    </location>
</feature>
<feature type="transmembrane region" description="Helical" evidence="6">
    <location>
        <begin position="87"/>
        <end position="106"/>
    </location>
</feature>
<keyword evidence="5 6" id="KW-0472">Membrane</keyword>
<dbReference type="RefSeq" id="WP_118933425.1">
    <property type="nucleotide sequence ID" value="NZ_CP061008.1"/>
</dbReference>
<reference evidence="8 9" key="1">
    <citation type="submission" date="2018-08" db="EMBL/GenBank/DDBJ databases">
        <title>Achromobacter xylosoxidans Genome sequencing and assembly.</title>
        <authorList>
            <person name="Wang R."/>
            <person name="Rensing C."/>
            <person name="Li Y."/>
        </authorList>
    </citation>
    <scope>NUCLEOTIDE SEQUENCE [LARGE SCALE GENOMIC DNA]</scope>
    <source>
        <strain evidence="8 9">GD003A</strain>
    </source>
</reference>
<dbReference type="InterPro" id="IPR011701">
    <property type="entry name" value="MFS"/>
</dbReference>
<keyword evidence="2" id="KW-0813">Transport</keyword>
<evidence type="ECO:0000256" key="2">
    <source>
        <dbReference type="ARBA" id="ARBA00022448"/>
    </source>
</evidence>
<protein>
    <submittedName>
        <fullName evidence="8">MFS transporter</fullName>
    </submittedName>
</protein>
<feature type="transmembrane region" description="Helical" evidence="6">
    <location>
        <begin position="248"/>
        <end position="269"/>
    </location>
</feature>
<dbReference type="SUPFAM" id="SSF103473">
    <property type="entry name" value="MFS general substrate transporter"/>
    <property type="match status" value="1"/>
</dbReference>
<feature type="transmembrane region" description="Helical" evidence="6">
    <location>
        <begin position="369"/>
        <end position="387"/>
    </location>
</feature>
<dbReference type="FunFam" id="1.20.1250.20:FF:000018">
    <property type="entry name" value="MFS transporter permease"/>
    <property type="match status" value="1"/>
</dbReference>
<dbReference type="PANTHER" id="PTHR43791:SF36">
    <property type="entry name" value="TRANSPORTER, PUTATIVE (AFU_ORTHOLOGUE AFUA_6G08340)-RELATED"/>
    <property type="match status" value="1"/>
</dbReference>
<dbReference type="Gene3D" id="1.20.1250.20">
    <property type="entry name" value="MFS general substrate transporter like domains"/>
    <property type="match status" value="2"/>
</dbReference>
<accession>A0A424W9I8</accession>
<evidence type="ECO:0000256" key="4">
    <source>
        <dbReference type="ARBA" id="ARBA00022989"/>
    </source>
</evidence>
<dbReference type="AlphaFoldDB" id="A0A424W9I8"/>
<gene>
    <name evidence="8" type="ORF">DY367_20305</name>
</gene>
<feature type="transmembrane region" description="Helical" evidence="6">
    <location>
        <begin position="112"/>
        <end position="133"/>
    </location>
</feature>
<feature type="transmembrane region" description="Helical" evidence="6">
    <location>
        <begin position="338"/>
        <end position="357"/>
    </location>
</feature>
<dbReference type="GO" id="GO:0022857">
    <property type="term" value="F:transmembrane transporter activity"/>
    <property type="evidence" value="ECO:0007669"/>
    <property type="project" value="InterPro"/>
</dbReference>
<evidence type="ECO:0000256" key="6">
    <source>
        <dbReference type="SAM" id="Phobius"/>
    </source>
</evidence>
<keyword evidence="3 6" id="KW-0812">Transmembrane</keyword>
<evidence type="ECO:0000256" key="1">
    <source>
        <dbReference type="ARBA" id="ARBA00004141"/>
    </source>
</evidence>
<dbReference type="OrthoDB" id="9773957at2"/>